<dbReference type="AlphaFoldDB" id="A0A378WWL8"/>
<dbReference type="EC" id="2.3.1.179" evidence="2"/>
<proteinExistence type="predicted"/>
<keyword evidence="2" id="KW-0012">Acyltransferase</keyword>
<protein>
    <submittedName>
        <fullName evidence="2">3-oxoacyl-[acyl-carrier-protein] synthase 2</fullName>
        <ecNumber evidence="2">2.3.1.179</ecNumber>
    </submittedName>
</protein>
<evidence type="ECO:0000313" key="3">
    <source>
        <dbReference type="Proteomes" id="UP000255082"/>
    </source>
</evidence>
<dbReference type="SUPFAM" id="SSF53901">
    <property type="entry name" value="Thiolase-like"/>
    <property type="match status" value="1"/>
</dbReference>
<reference evidence="2 3" key="1">
    <citation type="submission" date="2018-06" db="EMBL/GenBank/DDBJ databases">
        <authorList>
            <consortium name="Pathogen Informatics"/>
            <person name="Doyle S."/>
        </authorList>
    </citation>
    <scope>NUCLEOTIDE SEQUENCE [LARGE SCALE GENOMIC DNA]</scope>
    <source>
        <strain evidence="2 3">NCTC13184</strain>
    </source>
</reference>
<dbReference type="InterPro" id="IPR016039">
    <property type="entry name" value="Thiolase-like"/>
</dbReference>
<dbReference type="Proteomes" id="UP000255082">
    <property type="component" value="Unassembled WGS sequence"/>
</dbReference>
<name>A0A378WWL8_9NOCA</name>
<dbReference type="EMBL" id="UGRU01000001">
    <property type="protein sequence ID" value="SUA45730.1"/>
    <property type="molecule type" value="Genomic_DNA"/>
</dbReference>
<gene>
    <name evidence="2" type="primary">fabF_2</name>
    <name evidence="2" type="ORF">NCTC13184_04254</name>
</gene>
<sequence length="292" mass="29414">MTDMVAGSPVIVGTAVVAPGMPAHDPVAILGRRGLRYKDEATRLGMAATQSAFRDAGIDDCAGAVTAVIVSSNFGNLDTVCRIVGDHAGPGDRSPMDLPNASSNVIASSIAIRFGLFGPNLMMCSGANSGLDAVDWATVLLGSGRAARVVVVGVEVSNAAVRRFAPARATSGLFHGAACLVIECADPAIRPPRAVLGACARGRARIESLAATAVNRWYTPDFGPSAELAGIVSARRTVDLAARFGAASGALGVLQAAFAANRPGRSLLTTGGGDTAPAACLITSTIATTAGE</sequence>
<dbReference type="Gene3D" id="3.40.47.10">
    <property type="match status" value="1"/>
</dbReference>
<dbReference type="RefSeq" id="WP_062963681.1">
    <property type="nucleotide sequence ID" value="NZ_JAJFOE010000001.1"/>
</dbReference>
<dbReference type="InterPro" id="IPR014030">
    <property type="entry name" value="Ketoacyl_synth_N"/>
</dbReference>
<evidence type="ECO:0000313" key="2">
    <source>
        <dbReference type="EMBL" id="SUA45730.1"/>
    </source>
</evidence>
<dbReference type="OrthoDB" id="3364148at2"/>
<dbReference type="GO" id="GO:0004315">
    <property type="term" value="F:3-oxoacyl-[acyl-carrier-protein] synthase activity"/>
    <property type="evidence" value="ECO:0007669"/>
    <property type="project" value="UniProtKB-EC"/>
</dbReference>
<evidence type="ECO:0000259" key="1">
    <source>
        <dbReference type="Pfam" id="PF00109"/>
    </source>
</evidence>
<feature type="domain" description="Beta-ketoacyl synthase-like N-terminal" evidence="1">
    <location>
        <begin position="38"/>
        <end position="169"/>
    </location>
</feature>
<organism evidence="2 3">
    <name type="scientific">Nocardia africana</name>
    <dbReference type="NCBI Taxonomy" id="134964"/>
    <lineage>
        <taxon>Bacteria</taxon>
        <taxon>Bacillati</taxon>
        <taxon>Actinomycetota</taxon>
        <taxon>Actinomycetes</taxon>
        <taxon>Mycobacteriales</taxon>
        <taxon>Nocardiaceae</taxon>
        <taxon>Nocardia</taxon>
    </lineage>
</organism>
<dbReference type="Pfam" id="PF00109">
    <property type="entry name" value="ketoacyl-synt"/>
    <property type="match status" value="1"/>
</dbReference>
<accession>A0A378WWL8</accession>
<keyword evidence="2" id="KW-0808">Transferase</keyword>